<keyword evidence="6" id="KW-0472">Membrane</keyword>
<gene>
    <name evidence="10" type="ORF">G3I74_12645</name>
</gene>
<proteinExistence type="inferred from homology"/>
<name>A0A845VHA2_9GAMM</name>
<keyword evidence="11" id="KW-1185">Reference proteome</keyword>
<keyword evidence="3" id="KW-0813">Transport</keyword>
<evidence type="ECO:0000256" key="3">
    <source>
        <dbReference type="ARBA" id="ARBA00022448"/>
    </source>
</evidence>
<comment type="similarity">
    <text evidence="2">Belongs to the outer membrane factor (OMF) (TC 1.B.17) family.</text>
</comment>
<accession>A0A845VHA2</accession>
<evidence type="ECO:0000256" key="8">
    <source>
        <dbReference type="SAM" id="Coils"/>
    </source>
</evidence>
<evidence type="ECO:0000256" key="2">
    <source>
        <dbReference type="ARBA" id="ARBA00007613"/>
    </source>
</evidence>
<comment type="subcellular location">
    <subcellularLocation>
        <location evidence="1">Cell outer membrane</location>
    </subcellularLocation>
</comment>
<evidence type="ECO:0000256" key="9">
    <source>
        <dbReference type="SAM" id="SignalP"/>
    </source>
</evidence>
<dbReference type="AlphaFoldDB" id="A0A845VHA2"/>
<feature type="coiled-coil region" evidence="8">
    <location>
        <begin position="129"/>
        <end position="226"/>
    </location>
</feature>
<dbReference type="PANTHER" id="PTHR30026:SF20">
    <property type="entry name" value="OUTER MEMBRANE PROTEIN TOLC"/>
    <property type="match status" value="1"/>
</dbReference>
<evidence type="ECO:0000313" key="10">
    <source>
        <dbReference type="EMBL" id="NDY96579.1"/>
    </source>
</evidence>
<dbReference type="EMBL" id="JAAGSC010000043">
    <property type="protein sequence ID" value="NDY96579.1"/>
    <property type="molecule type" value="Genomic_DNA"/>
</dbReference>
<evidence type="ECO:0000256" key="4">
    <source>
        <dbReference type="ARBA" id="ARBA00022452"/>
    </source>
</evidence>
<evidence type="ECO:0000313" key="11">
    <source>
        <dbReference type="Proteomes" id="UP000484885"/>
    </source>
</evidence>
<dbReference type="Proteomes" id="UP000484885">
    <property type="component" value="Unassembled WGS sequence"/>
</dbReference>
<dbReference type="PANTHER" id="PTHR30026">
    <property type="entry name" value="OUTER MEMBRANE PROTEIN TOLC"/>
    <property type="match status" value="1"/>
</dbReference>
<reference evidence="10 11" key="1">
    <citation type="submission" date="2020-02" db="EMBL/GenBank/DDBJ databases">
        <authorList>
            <person name="Zhang X.-Y."/>
        </authorList>
    </citation>
    <scope>NUCLEOTIDE SEQUENCE [LARGE SCALE GENOMIC DNA]</scope>
    <source>
        <strain evidence="10 11">C33</strain>
    </source>
</reference>
<dbReference type="GO" id="GO:1990281">
    <property type="term" value="C:efflux pump complex"/>
    <property type="evidence" value="ECO:0007669"/>
    <property type="project" value="TreeGrafter"/>
</dbReference>
<evidence type="ECO:0000256" key="6">
    <source>
        <dbReference type="ARBA" id="ARBA00023136"/>
    </source>
</evidence>
<protein>
    <submittedName>
        <fullName evidence="10">TolC family protein</fullName>
    </submittedName>
</protein>
<sequence length="449" mass="48569">MVAAGLACLVLASSSPILAGEDGAGHARPLSLQQALERARTENSQLAAQRARRAQADAVKSQTRQGFLPTVSADASYLRFDASLLDDIPTLDSLFPPVLSRRDLGPGDGHVFGVQVVQPLVNVGAWNARRQADAKVDAARRVLSRAEDELALGVVEAYFGARTAGRQVAAEQRGLATAQQALEQAEGAFQEGLVSPVDVLSARSRVSEMKARIALAESRVITAEARLGQLIGLDGEPDFELVDPVPEPRRRLRERPDVPESQLMEDRADLRALEAQLQATEYAVRRARAAFIPDVSLLGRYQRVDGDQPLSFSETGWLVGLTLRWTPFAGFGQAGKLDEARAREQEARAELTDLRREAGVEARSAHAQWQAQVAGWDQAEAAVADAAEALDQTFGRYAEGLDDITDLLRAQAEDLAARTREINARFNALIAAERYRLAIGAGSATEIQP</sequence>
<dbReference type="InterPro" id="IPR003423">
    <property type="entry name" value="OMP_efflux"/>
</dbReference>
<evidence type="ECO:0000256" key="5">
    <source>
        <dbReference type="ARBA" id="ARBA00022692"/>
    </source>
</evidence>
<comment type="caution">
    <text evidence="10">The sequence shown here is derived from an EMBL/GenBank/DDBJ whole genome shotgun (WGS) entry which is preliminary data.</text>
</comment>
<evidence type="ECO:0000256" key="1">
    <source>
        <dbReference type="ARBA" id="ARBA00004442"/>
    </source>
</evidence>
<dbReference type="RefSeq" id="WP_164211968.1">
    <property type="nucleotide sequence ID" value="NZ_JAAGSC010000043.1"/>
</dbReference>
<organism evidence="10 11">
    <name type="scientific">Wenzhouxiangella limi</name>
    <dbReference type="NCBI Taxonomy" id="2707351"/>
    <lineage>
        <taxon>Bacteria</taxon>
        <taxon>Pseudomonadati</taxon>
        <taxon>Pseudomonadota</taxon>
        <taxon>Gammaproteobacteria</taxon>
        <taxon>Chromatiales</taxon>
        <taxon>Wenzhouxiangellaceae</taxon>
        <taxon>Wenzhouxiangella</taxon>
    </lineage>
</organism>
<keyword evidence="9" id="KW-0732">Signal</keyword>
<dbReference type="GO" id="GO:0009279">
    <property type="term" value="C:cell outer membrane"/>
    <property type="evidence" value="ECO:0007669"/>
    <property type="project" value="UniProtKB-SubCell"/>
</dbReference>
<dbReference type="Gene3D" id="1.20.1600.10">
    <property type="entry name" value="Outer membrane efflux proteins (OEP)"/>
    <property type="match status" value="1"/>
</dbReference>
<keyword evidence="7" id="KW-0998">Cell outer membrane</keyword>
<keyword evidence="8" id="KW-0175">Coiled coil</keyword>
<evidence type="ECO:0000256" key="7">
    <source>
        <dbReference type="ARBA" id="ARBA00023237"/>
    </source>
</evidence>
<keyword evidence="4" id="KW-1134">Transmembrane beta strand</keyword>
<dbReference type="InterPro" id="IPR051906">
    <property type="entry name" value="TolC-like"/>
</dbReference>
<dbReference type="GO" id="GO:0015288">
    <property type="term" value="F:porin activity"/>
    <property type="evidence" value="ECO:0007669"/>
    <property type="project" value="TreeGrafter"/>
</dbReference>
<keyword evidence="5" id="KW-0812">Transmembrane</keyword>
<dbReference type="Pfam" id="PF02321">
    <property type="entry name" value="OEP"/>
    <property type="match status" value="2"/>
</dbReference>
<feature type="signal peptide" evidence="9">
    <location>
        <begin position="1"/>
        <end position="19"/>
    </location>
</feature>
<dbReference type="SUPFAM" id="SSF56954">
    <property type="entry name" value="Outer membrane efflux proteins (OEP)"/>
    <property type="match status" value="1"/>
</dbReference>
<feature type="chain" id="PRO_5033042311" evidence="9">
    <location>
        <begin position="20"/>
        <end position="449"/>
    </location>
</feature>
<dbReference type="GO" id="GO:0015562">
    <property type="term" value="F:efflux transmembrane transporter activity"/>
    <property type="evidence" value="ECO:0007669"/>
    <property type="project" value="InterPro"/>
</dbReference>